<evidence type="ECO:0000313" key="6">
    <source>
        <dbReference type="EMBL" id="KAL3870262.1"/>
    </source>
</evidence>
<dbReference type="AlphaFoldDB" id="A0ABD3WC25"/>
<reference evidence="6 7" key="1">
    <citation type="submission" date="2024-11" db="EMBL/GenBank/DDBJ databases">
        <title>Chromosome-level genome assembly of the freshwater bivalve Anodonta woodiana.</title>
        <authorList>
            <person name="Chen X."/>
        </authorList>
    </citation>
    <scope>NUCLEOTIDE SEQUENCE [LARGE SCALE GENOMIC DNA]</scope>
    <source>
        <strain evidence="6">MN2024</strain>
        <tissue evidence="6">Gills</tissue>
    </source>
</reference>
<keyword evidence="7" id="KW-1185">Reference proteome</keyword>
<dbReference type="EMBL" id="JBJQND010000007">
    <property type="protein sequence ID" value="KAL3870262.1"/>
    <property type="molecule type" value="Genomic_DNA"/>
</dbReference>
<dbReference type="Gene3D" id="2.60.270.20">
    <property type="entry name" value="Cytolysin/lectin"/>
    <property type="match status" value="1"/>
</dbReference>
<dbReference type="InterPro" id="IPR009104">
    <property type="entry name" value="Anemon_actinoporin-like"/>
</dbReference>
<sequence>VARKSSDSATGTFGTVSWLVEGQARLIVLMWAAPYDFNLFSNWLGVGITTPGVIFHADEDDWYLQMYYGRSSDSLRFNRSAFYWESSPVIYTDDLIQISGTMSTGHQAQVKITVRPLNVSDLATTIKVLLEK</sequence>
<evidence type="ECO:0000256" key="4">
    <source>
        <dbReference type="ARBA" id="ARBA00023298"/>
    </source>
</evidence>
<dbReference type="PANTHER" id="PTHR40388:SF1">
    <property type="entry name" value="BRYOPORIN"/>
    <property type="match status" value="1"/>
</dbReference>
<dbReference type="Proteomes" id="UP001634394">
    <property type="component" value="Unassembled WGS sequence"/>
</dbReference>
<evidence type="ECO:0000256" key="3">
    <source>
        <dbReference type="ARBA" id="ARBA00022537"/>
    </source>
</evidence>
<keyword evidence="4" id="KW-0472">Membrane</keyword>
<accession>A0ABD3WC25</accession>
<feature type="non-terminal residue" evidence="6">
    <location>
        <position position="1"/>
    </location>
</feature>
<dbReference type="GO" id="GO:0044218">
    <property type="term" value="C:other organism cell membrane"/>
    <property type="evidence" value="ECO:0007669"/>
    <property type="project" value="UniProtKB-KW"/>
</dbReference>
<dbReference type="Pfam" id="PF06369">
    <property type="entry name" value="Anemone_cytotox"/>
    <property type="match status" value="1"/>
</dbReference>
<keyword evidence="3" id="KW-1052">Target cell membrane</keyword>
<evidence type="ECO:0000313" key="7">
    <source>
        <dbReference type="Proteomes" id="UP001634394"/>
    </source>
</evidence>
<keyword evidence="4" id="KW-1053">Target membrane</keyword>
<dbReference type="SUPFAM" id="SSF63724">
    <property type="entry name" value="Cytolysin/lectin"/>
    <property type="match status" value="1"/>
</dbReference>
<dbReference type="GO" id="GO:0042151">
    <property type="term" value="C:nematocyst"/>
    <property type="evidence" value="ECO:0007669"/>
    <property type="project" value="UniProtKB-SubCell"/>
</dbReference>
<evidence type="ECO:0000256" key="2">
    <source>
        <dbReference type="ARBA" id="ARBA00004532"/>
    </source>
</evidence>
<dbReference type="InterPro" id="IPR015926">
    <property type="entry name" value="Cytolysin/lectin"/>
</dbReference>
<proteinExistence type="predicted"/>
<gene>
    <name evidence="6" type="ORF">ACJMK2_038339</name>
</gene>
<dbReference type="PANTHER" id="PTHR40388">
    <property type="entry name" value="BRYOPORIN"/>
    <property type="match status" value="1"/>
</dbReference>
<evidence type="ECO:0000256" key="1">
    <source>
        <dbReference type="ARBA" id="ARBA00004175"/>
    </source>
</evidence>
<dbReference type="InterPro" id="IPR050677">
    <property type="entry name" value="Actinoporin_PFT"/>
</dbReference>
<keyword evidence="5" id="KW-0166">Nematocyst</keyword>
<name>A0ABD3WC25_SINWO</name>
<protein>
    <submittedName>
        <fullName evidence="6">Uncharacterized protein</fullName>
    </submittedName>
</protein>
<organism evidence="6 7">
    <name type="scientific">Sinanodonta woodiana</name>
    <name type="common">Chinese pond mussel</name>
    <name type="synonym">Anodonta woodiana</name>
    <dbReference type="NCBI Taxonomy" id="1069815"/>
    <lineage>
        <taxon>Eukaryota</taxon>
        <taxon>Metazoa</taxon>
        <taxon>Spiralia</taxon>
        <taxon>Lophotrochozoa</taxon>
        <taxon>Mollusca</taxon>
        <taxon>Bivalvia</taxon>
        <taxon>Autobranchia</taxon>
        <taxon>Heteroconchia</taxon>
        <taxon>Palaeoheterodonta</taxon>
        <taxon>Unionida</taxon>
        <taxon>Unionoidea</taxon>
        <taxon>Unionidae</taxon>
        <taxon>Unioninae</taxon>
        <taxon>Sinanodonta</taxon>
    </lineage>
</organism>
<comment type="subcellular location">
    <subcellularLocation>
        <location evidence="2">Nematocyst</location>
    </subcellularLocation>
    <subcellularLocation>
        <location evidence="1">Target cell membrane</location>
    </subcellularLocation>
</comment>
<comment type="caution">
    <text evidence="6">The sequence shown here is derived from an EMBL/GenBank/DDBJ whole genome shotgun (WGS) entry which is preliminary data.</text>
</comment>
<evidence type="ECO:0000256" key="5">
    <source>
        <dbReference type="ARBA" id="ARBA00023331"/>
    </source>
</evidence>